<keyword evidence="7 16" id="KW-0378">Hydrolase</keyword>
<dbReference type="SUPFAM" id="SSF56601">
    <property type="entry name" value="beta-lactamase/transpeptidase-like"/>
    <property type="match status" value="1"/>
</dbReference>
<evidence type="ECO:0000256" key="4">
    <source>
        <dbReference type="ARBA" id="ARBA00022519"/>
    </source>
</evidence>
<reference evidence="16" key="1">
    <citation type="submission" date="2018-06" db="EMBL/GenBank/DDBJ databases">
        <authorList>
            <person name="Zhirakovskaya E."/>
        </authorList>
    </citation>
    <scope>NUCLEOTIDE SEQUENCE</scope>
</reference>
<dbReference type="NCBIfam" id="TIGR03423">
    <property type="entry name" value="pbp2_mrdA"/>
    <property type="match status" value="1"/>
</dbReference>
<dbReference type="Gene3D" id="3.30.1390.30">
    <property type="entry name" value="Penicillin-binding protein 2a, domain 3"/>
    <property type="match status" value="1"/>
</dbReference>
<evidence type="ECO:0000256" key="1">
    <source>
        <dbReference type="ARBA" id="ARBA00004167"/>
    </source>
</evidence>
<keyword evidence="8" id="KW-0133">Cell shape</keyword>
<evidence type="ECO:0000256" key="6">
    <source>
        <dbReference type="ARBA" id="ARBA00022692"/>
    </source>
</evidence>
<dbReference type="Pfam" id="PF03717">
    <property type="entry name" value="PBP_dimer"/>
    <property type="match status" value="1"/>
</dbReference>
<evidence type="ECO:0000256" key="3">
    <source>
        <dbReference type="ARBA" id="ARBA00022475"/>
    </source>
</evidence>
<dbReference type="AlphaFoldDB" id="A0A3B0Z1K1"/>
<keyword evidence="6 13" id="KW-0812">Transmembrane</keyword>
<name>A0A3B0Z1K1_9ZZZZ</name>
<comment type="subcellular location">
    <subcellularLocation>
        <location evidence="2">Cell membrane</location>
    </subcellularLocation>
    <subcellularLocation>
        <location evidence="1">Membrane</location>
        <topology evidence="1">Single-pass membrane protein</topology>
    </subcellularLocation>
</comment>
<evidence type="ECO:0000256" key="10">
    <source>
        <dbReference type="ARBA" id="ARBA00022989"/>
    </source>
</evidence>
<evidence type="ECO:0000313" key="16">
    <source>
        <dbReference type="EMBL" id="VAW87138.1"/>
    </source>
</evidence>
<dbReference type="Gene3D" id="3.40.710.10">
    <property type="entry name" value="DD-peptidase/beta-lactamase superfamily"/>
    <property type="match status" value="1"/>
</dbReference>
<dbReference type="EC" id="3.4.16.4" evidence="16"/>
<sequence>MLNRFAIKDHFRETQLFNNRSSLALVLTTLLTFVLIGRLIYLQVFDHEHFSTLSQENRVNLVSLPPTRGLIYDRNGVLLAQNLPAFGIEVIPEQVHDIDMSLKELASIIKVEQDDIDRFHRLRKQKPAFSSVPLRFRLSDKEVALFAVNRHRFPGFDVVARLMRNYPLKNTTVHTLGYVGRINAEEVRKLDSSNYSGTTHIGKIGIEKAYEDTLHGTVGIKHVEVNATGRVLRILKQHNPQPGQDLILTIDSRLQQLAEQALGENRGAIVALNPNNGDVLAFVSTPTYDPNLFVMGIDKAAYEKLQGPDRPLFNRALRGQYPPGSTIKPFMGLAGLEYNKADENTKIFCPGWFTLRGDPHRYRDWKKTGHGHVHLNEAIVESCDVFFYDLSLTLGIDLIHTFLGKFGFGETTGIDITGEQSALLPSREWKRRVHNQVWYPGETLISGIGQGYTLATPLQLAVASAALANQGKRIKPRIVQSIHNLKNNTTTHIAPESPGTIHFANPNHWSMMTAAMIDVVHGRRGTARKIGEDASYIIAGKTGTAQVFSIKQDEQYVEEDVALILRDHALFIAFAPADKPEIAIAVIVENGGSGSATAAPIARTIMDQYLLQETPTNAK</sequence>
<dbReference type="GO" id="GO:0071555">
    <property type="term" value="P:cell wall organization"/>
    <property type="evidence" value="ECO:0007669"/>
    <property type="project" value="UniProtKB-KW"/>
</dbReference>
<dbReference type="InterPro" id="IPR036138">
    <property type="entry name" value="PBP_dimer_sf"/>
</dbReference>
<dbReference type="GO" id="GO:0008658">
    <property type="term" value="F:penicillin binding"/>
    <property type="evidence" value="ECO:0007669"/>
    <property type="project" value="InterPro"/>
</dbReference>
<keyword evidence="16" id="KW-0121">Carboxypeptidase</keyword>
<feature type="domain" description="Penicillin-binding protein dimerisation" evidence="15">
    <location>
        <begin position="64"/>
        <end position="233"/>
    </location>
</feature>
<keyword evidence="5" id="KW-0645">Protease</keyword>
<evidence type="ECO:0000256" key="2">
    <source>
        <dbReference type="ARBA" id="ARBA00004236"/>
    </source>
</evidence>
<dbReference type="GO" id="GO:0005886">
    <property type="term" value="C:plasma membrane"/>
    <property type="evidence" value="ECO:0007669"/>
    <property type="project" value="UniProtKB-SubCell"/>
</dbReference>
<dbReference type="InterPro" id="IPR017790">
    <property type="entry name" value="Penicillin-binding_protein_2"/>
</dbReference>
<evidence type="ECO:0000256" key="5">
    <source>
        <dbReference type="ARBA" id="ARBA00022670"/>
    </source>
</evidence>
<dbReference type="GO" id="GO:0071972">
    <property type="term" value="F:peptidoglycan L,D-transpeptidase activity"/>
    <property type="evidence" value="ECO:0007669"/>
    <property type="project" value="TreeGrafter"/>
</dbReference>
<keyword evidence="4" id="KW-0997">Cell inner membrane</keyword>
<dbReference type="EMBL" id="UOFO01000111">
    <property type="protein sequence ID" value="VAW87138.1"/>
    <property type="molecule type" value="Genomic_DNA"/>
</dbReference>
<gene>
    <name evidence="16" type="ORF">MNBD_GAMMA16-2</name>
</gene>
<evidence type="ECO:0000256" key="12">
    <source>
        <dbReference type="ARBA" id="ARBA00023316"/>
    </source>
</evidence>
<evidence type="ECO:0000256" key="11">
    <source>
        <dbReference type="ARBA" id="ARBA00023136"/>
    </source>
</evidence>
<dbReference type="GO" id="GO:0009252">
    <property type="term" value="P:peptidoglycan biosynthetic process"/>
    <property type="evidence" value="ECO:0007669"/>
    <property type="project" value="UniProtKB-KW"/>
</dbReference>
<evidence type="ECO:0000256" key="8">
    <source>
        <dbReference type="ARBA" id="ARBA00022960"/>
    </source>
</evidence>
<dbReference type="GO" id="GO:0006508">
    <property type="term" value="P:proteolysis"/>
    <property type="evidence" value="ECO:0007669"/>
    <property type="project" value="UniProtKB-KW"/>
</dbReference>
<keyword evidence="11 13" id="KW-0472">Membrane</keyword>
<dbReference type="InterPro" id="IPR001460">
    <property type="entry name" value="PCN-bd_Tpept"/>
</dbReference>
<keyword evidence="10 13" id="KW-1133">Transmembrane helix</keyword>
<dbReference type="Gene3D" id="3.90.1310.10">
    <property type="entry name" value="Penicillin-binding protein 2a (Domain 2)"/>
    <property type="match status" value="1"/>
</dbReference>
<keyword evidence="3" id="KW-1003">Cell membrane</keyword>
<evidence type="ECO:0000256" key="13">
    <source>
        <dbReference type="SAM" id="Phobius"/>
    </source>
</evidence>
<dbReference type="SUPFAM" id="SSF56519">
    <property type="entry name" value="Penicillin binding protein dimerisation domain"/>
    <property type="match status" value="1"/>
</dbReference>
<evidence type="ECO:0000259" key="15">
    <source>
        <dbReference type="Pfam" id="PF03717"/>
    </source>
</evidence>
<dbReference type="HAMAP" id="MF_02081">
    <property type="entry name" value="MrdA_transpept"/>
    <property type="match status" value="1"/>
</dbReference>
<dbReference type="Pfam" id="PF00905">
    <property type="entry name" value="Transpeptidase"/>
    <property type="match status" value="1"/>
</dbReference>
<organism evidence="16">
    <name type="scientific">hydrothermal vent metagenome</name>
    <dbReference type="NCBI Taxonomy" id="652676"/>
    <lineage>
        <taxon>unclassified sequences</taxon>
        <taxon>metagenomes</taxon>
        <taxon>ecological metagenomes</taxon>
    </lineage>
</organism>
<feature type="transmembrane region" description="Helical" evidence="13">
    <location>
        <begin position="21"/>
        <end position="41"/>
    </location>
</feature>
<dbReference type="InterPro" id="IPR050515">
    <property type="entry name" value="Beta-lactam/transpept"/>
</dbReference>
<accession>A0A3B0Z1K1</accession>
<keyword evidence="12" id="KW-0961">Cell wall biogenesis/degradation</keyword>
<dbReference type="GO" id="GO:0009002">
    <property type="term" value="F:serine-type D-Ala-D-Ala carboxypeptidase activity"/>
    <property type="evidence" value="ECO:0007669"/>
    <property type="project" value="UniProtKB-EC"/>
</dbReference>
<evidence type="ECO:0000256" key="7">
    <source>
        <dbReference type="ARBA" id="ARBA00022801"/>
    </source>
</evidence>
<keyword evidence="9" id="KW-0573">Peptidoglycan synthesis</keyword>
<dbReference type="GO" id="GO:0008360">
    <property type="term" value="P:regulation of cell shape"/>
    <property type="evidence" value="ECO:0007669"/>
    <property type="project" value="UniProtKB-KW"/>
</dbReference>
<dbReference type="PANTHER" id="PTHR30627">
    <property type="entry name" value="PEPTIDOGLYCAN D,D-TRANSPEPTIDASE"/>
    <property type="match status" value="1"/>
</dbReference>
<evidence type="ECO:0000259" key="14">
    <source>
        <dbReference type="Pfam" id="PF00905"/>
    </source>
</evidence>
<dbReference type="PANTHER" id="PTHR30627:SF2">
    <property type="entry name" value="PEPTIDOGLYCAN D,D-TRANSPEPTIDASE MRDA"/>
    <property type="match status" value="1"/>
</dbReference>
<dbReference type="FunFam" id="3.40.710.10:FF:000024">
    <property type="entry name" value="Penicillin-binding protein 2"/>
    <property type="match status" value="1"/>
</dbReference>
<feature type="domain" description="Penicillin-binding protein transpeptidase" evidence="14">
    <location>
        <begin position="267"/>
        <end position="607"/>
    </location>
</feature>
<dbReference type="InterPro" id="IPR005311">
    <property type="entry name" value="PBP_dimer"/>
</dbReference>
<evidence type="ECO:0000256" key="9">
    <source>
        <dbReference type="ARBA" id="ARBA00022984"/>
    </source>
</evidence>
<dbReference type="InterPro" id="IPR012338">
    <property type="entry name" value="Beta-lactam/transpept-like"/>
</dbReference>
<proteinExistence type="inferred from homology"/>
<protein>
    <submittedName>
        <fullName evidence="16">Peptidoglycan D,D-transpeptidase MrdA</fullName>
        <ecNumber evidence="16">3.4.16.4</ecNumber>
    </submittedName>
</protein>